<comment type="caution">
    <text evidence="1">The sequence shown here is derived from an EMBL/GenBank/DDBJ whole genome shotgun (WGS) entry which is preliminary data.</text>
</comment>
<reference evidence="1 2" key="2">
    <citation type="submission" date="2007-08" db="EMBL/GenBank/DDBJ databases">
        <authorList>
            <person name="Fulton L."/>
            <person name="Clifton S."/>
            <person name="Fulton B."/>
            <person name="Xu J."/>
            <person name="Minx P."/>
            <person name="Pepin K.H."/>
            <person name="Johnson M."/>
            <person name="Thiruvilangam P."/>
            <person name="Bhonagiri V."/>
            <person name="Nash W.E."/>
            <person name="Wang C."/>
            <person name="Mardis E.R."/>
            <person name="Wilson R.K."/>
        </authorList>
    </citation>
    <scope>NUCLEOTIDE SEQUENCE [LARGE SCALE GENOMIC DNA]</scope>
    <source>
        <strain evidence="1 2">DSM 753</strain>
    </source>
</reference>
<dbReference type="Proteomes" id="UP000003490">
    <property type="component" value="Unassembled WGS sequence"/>
</dbReference>
<reference evidence="1 2" key="1">
    <citation type="submission" date="2007-08" db="EMBL/GenBank/DDBJ databases">
        <title>Draft genome sequence of Clostridium leptum (DSM 753).</title>
        <authorList>
            <person name="Sudarsanam P."/>
            <person name="Ley R."/>
            <person name="Guruge J."/>
            <person name="Turnbaugh P.J."/>
            <person name="Mahowald M."/>
            <person name="Liep D."/>
            <person name="Gordon J."/>
        </authorList>
    </citation>
    <scope>NUCLEOTIDE SEQUENCE [LARGE SCALE GENOMIC DNA]</scope>
    <source>
        <strain evidence="1 2">DSM 753</strain>
    </source>
</reference>
<accession>A7VZ00</accession>
<name>A7VZ00_9FIRM</name>
<dbReference type="HOGENOM" id="CLU_3006119_0_0_9"/>
<organism evidence="1 2">
    <name type="scientific">[Clostridium] leptum DSM 753</name>
    <dbReference type="NCBI Taxonomy" id="428125"/>
    <lineage>
        <taxon>Bacteria</taxon>
        <taxon>Bacillati</taxon>
        <taxon>Bacillota</taxon>
        <taxon>Clostridia</taxon>
        <taxon>Eubacteriales</taxon>
        <taxon>Oscillospiraceae</taxon>
        <taxon>Oscillospiraceae incertae sedis</taxon>
    </lineage>
</organism>
<sequence length="56" mass="6236">MKDFLSKQNQGPQSKKIFFNIFVKTGCVSASQFQISEGEKFFEILGVHLAVPSGNK</sequence>
<protein>
    <submittedName>
        <fullName evidence="1">Uncharacterized protein</fullName>
    </submittedName>
</protein>
<evidence type="ECO:0000313" key="2">
    <source>
        <dbReference type="Proteomes" id="UP000003490"/>
    </source>
</evidence>
<evidence type="ECO:0000313" key="1">
    <source>
        <dbReference type="EMBL" id="EDO59778.1"/>
    </source>
</evidence>
<dbReference type="EMBL" id="ABCB02000021">
    <property type="protein sequence ID" value="EDO59778.1"/>
    <property type="molecule type" value="Genomic_DNA"/>
</dbReference>
<proteinExistence type="predicted"/>
<dbReference type="AlphaFoldDB" id="A7VZ00"/>
<gene>
    <name evidence="1" type="ORF">CLOLEP_03828</name>
</gene>